<name>A0A0L0G0Y3_9EUKA</name>
<proteinExistence type="predicted"/>
<feature type="compositionally biased region" description="Basic and acidic residues" evidence="1">
    <location>
        <begin position="201"/>
        <end position="214"/>
    </location>
</feature>
<dbReference type="Proteomes" id="UP000054560">
    <property type="component" value="Unassembled WGS sequence"/>
</dbReference>
<reference evidence="2 3" key="1">
    <citation type="submission" date="2011-02" db="EMBL/GenBank/DDBJ databases">
        <title>The Genome Sequence of Sphaeroforma arctica JP610.</title>
        <authorList>
            <consortium name="The Broad Institute Genome Sequencing Platform"/>
            <person name="Russ C."/>
            <person name="Cuomo C."/>
            <person name="Young S.K."/>
            <person name="Zeng Q."/>
            <person name="Gargeya S."/>
            <person name="Alvarado L."/>
            <person name="Berlin A."/>
            <person name="Chapman S.B."/>
            <person name="Chen Z."/>
            <person name="Freedman E."/>
            <person name="Gellesch M."/>
            <person name="Goldberg J."/>
            <person name="Griggs A."/>
            <person name="Gujja S."/>
            <person name="Heilman E."/>
            <person name="Heiman D."/>
            <person name="Howarth C."/>
            <person name="Mehta T."/>
            <person name="Neiman D."/>
            <person name="Pearson M."/>
            <person name="Roberts A."/>
            <person name="Saif S."/>
            <person name="Shea T."/>
            <person name="Shenoy N."/>
            <person name="Sisk P."/>
            <person name="Stolte C."/>
            <person name="Sykes S."/>
            <person name="White J."/>
            <person name="Yandava C."/>
            <person name="Burger G."/>
            <person name="Gray M.W."/>
            <person name="Holland P.W.H."/>
            <person name="King N."/>
            <person name="Lang F.B.F."/>
            <person name="Roger A.J."/>
            <person name="Ruiz-Trillo I."/>
            <person name="Haas B."/>
            <person name="Nusbaum C."/>
            <person name="Birren B."/>
        </authorList>
    </citation>
    <scope>NUCLEOTIDE SEQUENCE [LARGE SCALE GENOMIC DNA]</scope>
    <source>
        <strain evidence="2 3">JP610</strain>
    </source>
</reference>
<evidence type="ECO:0000313" key="2">
    <source>
        <dbReference type="EMBL" id="KNC82777.1"/>
    </source>
</evidence>
<sequence>MATNTVRDRSTGPKNTPTGACDRQVRVRGDSGIADEAAGIRTHDSGAIDSVARETPLETAMRLQRRSVVALMLRYMAALEFQRFERRMLTQAQQMKDPQQGKEGTATTAATSKANSPIKGKRRRSFILGHLHGAGNGAVQSSTASVSSEVVAPLTTPTIAEGHPVDSQSRGEQGEVDNSTEQRKDDGLGTAVGGVGVRETGASDKENRAKAKGEDKIVQIRNQDKDTRKTVSKFPTMNEQGTTADTDHSTRCESCGQTIPPEHVTPPQEHPQHDKQTPHYARSTSVGVDYKGTNPLRSSKCRSLGVALHEVLQSEAQGPPASSPNGDTAGDEVPNCALTSTVVKPQAQAQTALTEDEPKKRGIRERMGSFLEFTDSFKRNTRPLSFQ</sequence>
<feature type="region of interest" description="Disordered" evidence="1">
    <location>
        <begin position="1"/>
        <end position="22"/>
    </location>
</feature>
<feature type="compositionally biased region" description="Basic and acidic residues" evidence="1">
    <location>
        <begin position="1"/>
        <end position="11"/>
    </location>
</feature>
<feature type="compositionally biased region" description="Polar residues" evidence="1">
    <location>
        <begin position="166"/>
        <end position="179"/>
    </location>
</feature>
<feature type="region of interest" description="Disordered" evidence="1">
    <location>
        <begin position="310"/>
        <end position="374"/>
    </location>
</feature>
<evidence type="ECO:0000313" key="3">
    <source>
        <dbReference type="Proteomes" id="UP000054560"/>
    </source>
</evidence>
<organism evidence="2 3">
    <name type="scientific">Sphaeroforma arctica JP610</name>
    <dbReference type="NCBI Taxonomy" id="667725"/>
    <lineage>
        <taxon>Eukaryota</taxon>
        <taxon>Ichthyosporea</taxon>
        <taxon>Ichthyophonida</taxon>
        <taxon>Sphaeroforma</taxon>
    </lineage>
</organism>
<feature type="non-terminal residue" evidence="2">
    <location>
        <position position="387"/>
    </location>
</feature>
<keyword evidence="3" id="KW-1185">Reference proteome</keyword>
<dbReference type="RefSeq" id="XP_014156679.1">
    <property type="nucleotide sequence ID" value="XM_014301204.1"/>
</dbReference>
<feature type="compositionally biased region" description="Polar residues" evidence="1">
    <location>
        <begin position="337"/>
        <end position="353"/>
    </location>
</feature>
<dbReference type="EMBL" id="KQ241892">
    <property type="protein sequence ID" value="KNC82777.1"/>
    <property type="molecule type" value="Genomic_DNA"/>
</dbReference>
<gene>
    <name evidence="2" type="ORF">SARC_04935</name>
</gene>
<dbReference type="GeneID" id="25905439"/>
<evidence type="ECO:0000256" key="1">
    <source>
        <dbReference type="SAM" id="MobiDB-lite"/>
    </source>
</evidence>
<protein>
    <submittedName>
        <fullName evidence="2">Uncharacterized protein</fullName>
    </submittedName>
</protein>
<feature type="region of interest" description="Disordered" evidence="1">
    <location>
        <begin position="156"/>
        <end position="214"/>
    </location>
</feature>
<dbReference type="AlphaFoldDB" id="A0A0L0G0Y3"/>
<feature type="region of interest" description="Disordered" evidence="1">
    <location>
        <begin position="92"/>
        <end position="121"/>
    </location>
</feature>
<feature type="region of interest" description="Disordered" evidence="1">
    <location>
        <begin position="237"/>
        <end position="294"/>
    </location>
</feature>
<feature type="compositionally biased region" description="Basic and acidic residues" evidence="1">
    <location>
        <begin position="356"/>
        <end position="367"/>
    </location>
</feature>
<accession>A0A0L0G0Y3</accession>